<evidence type="ECO:0000313" key="1">
    <source>
        <dbReference type="EMBL" id="RRJ65500.1"/>
    </source>
</evidence>
<reference evidence="1 2" key="1">
    <citation type="submission" date="2018-11" db="EMBL/GenBank/DDBJ databases">
        <title>Genome sequencing of Paenibacillus sp. KCOM 3021 (= ChDC PVNT-B20).</title>
        <authorList>
            <person name="Kook J.-K."/>
            <person name="Park S.-N."/>
            <person name="Lim Y.K."/>
        </authorList>
    </citation>
    <scope>NUCLEOTIDE SEQUENCE [LARGE SCALE GENOMIC DNA]</scope>
    <source>
        <strain evidence="1 2">KCOM 3021</strain>
    </source>
</reference>
<dbReference type="Proteomes" id="UP000267017">
    <property type="component" value="Unassembled WGS sequence"/>
</dbReference>
<name>A0A3P3U5P2_9BACL</name>
<gene>
    <name evidence="1" type="ORF">EHV15_23210</name>
</gene>
<dbReference type="RefSeq" id="WP_128633307.1">
    <property type="nucleotide sequence ID" value="NZ_RRCN01000001.1"/>
</dbReference>
<organism evidence="1 2">
    <name type="scientific">Paenibacillus oralis</name>
    <dbReference type="NCBI Taxonomy" id="2490856"/>
    <lineage>
        <taxon>Bacteria</taxon>
        <taxon>Bacillati</taxon>
        <taxon>Bacillota</taxon>
        <taxon>Bacilli</taxon>
        <taxon>Bacillales</taxon>
        <taxon>Paenibacillaceae</taxon>
        <taxon>Paenibacillus</taxon>
    </lineage>
</organism>
<proteinExistence type="predicted"/>
<sequence>MVNTIRLDISKSQAILLYLPCEKKDIVPTTDVFMKYWRGGSIEYDLFVSDFINEAVKQLYNLLARTMNNELQLNKDFVDQGVGYFHNIYAHELWTNDNLDIDDPAEEFLVWSTPTEVGIESYIYNIDDEIYLEISPIYK</sequence>
<comment type="caution">
    <text evidence="1">The sequence shown here is derived from an EMBL/GenBank/DDBJ whole genome shotgun (WGS) entry which is preliminary data.</text>
</comment>
<protein>
    <submittedName>
        <fullName evidence="1">Uncharacterized protein</fullName>
    </submittedName>
</protein>
<dbReference type="AlphaFoldDB" id="A0A3P3U5P2"/>
<evidence type="ECO:0000313" key="2">
    <source>
        <dbReference type="Proteomes" id="UP000267017"/>
    </source>
</evidence>
<keyword evidence="2" id="KW-1185">Reference proteome</keyword>
<accession>A0A3P3U5P2</accession>
<dbReference type="OrthoDB" id="2182778at2"/>
<dbReference type="EMBL" id="RRCN01000001">
    <property type="protein sequence ID" value="RRJ65500.1"/>
    <property type="molecule type" value="Genomic_DNA"/>
</dbReference>